<organism evidence="2 3">
    <name type="scientific">Anas platyrhynchos</name>
    <name type="common">Mallard</name>
    <name type="synonym">Anas boschas</name>
    <dbReference type="NCBI Taxonomy" id="8839"/>
    <lineage>
        <taxon>Eukaryota</taxon>
        <taxon>Metazoa</taxon>
        <taxon>Chordata</taxon>
        <taxon>Craniata</taxon>
        <taxon>Vertebrata</taxon>
        <taxon>Euteleostomi</taxon>
        <taxon>Archelosauria</taxon>
        <taxon>Archosauria</taxon>
        <taxon>Dinosauria</taxon>
        <taxon>Saurischia</taxon>
        <taxon>Theropoda</taxon>
        <taxon>Coelurosauria</taxon>
        <taxon>Aves</taxon>
        <taxon>Neognathae</taxon>
        <taxon>Galloanserae</taxon>
        <taxon>Anseriformes</taxon>
        <taxon>Anatidae</taxon>
        <taxon>Anatinae</taxon>
        <taxon>Anas</taxon>
    </lineage>
</organism>
<proteinExistence type="predicted"/>
<protein>
    <submittedName>
        <fullName evidence="2">Uncharacterized protein</fullName>
    </submittedName>
</protein>
<dbReference type="AlphaFoldDB" id="R0LQV0"/>
<feature type="region of interest" description="Disordered" evidence="1">
    <location>
        <begin position="207"/>
        <end position="231"/>
    </location>
</feature>
<feature type="compositionally biased region" description="Polar residues" evidence="1">
    <location>
        <begin position="104"/>
        <end position="128"/>
    </location>
</feature>
<dbReference type="EMBL" id="KB742929">
    <property type="protein sequence ID" value="EOB02788.1"/>
    <property type="molecule type" value="Genomic_DNA"/>
</dbReference>
<feature type="compositionally biased region" description="Low complexity" evidence="1">
    <location>
        <begin position="50"/>
        <end position="70"/>
    </location>
</feature>
<feature type="region of interest" description="Disordered" evidence="1">
    <location>
        <begin position="50"/>
        <end position="128"/>
    </location>
</feature>
<keyword evidence="3" id="KW-1185">Reference proteome</keyword>
<evidence type="ECO:0000256" key="1">
    <source>
        <dbReference type="SAM" id="MobiDB-lite"/>
    </source>
</evidence>
<accession>R0LQV0</accession>
<gene>
    <name evidence="2" type="ORF">Anapl_00877</name>
</gene>
<name>R0LQV0_ANAPL</name>
<dbReference type="Proteomes" id="UP000296049">
    <property type="component" value="Unassembled WGS sequence"/>
</dbReference>
<evidence type="ECO:0000313" key="2">
    <source>
        <dbReference type="EMBL" id="EOB02788.1"/>
    </source>
</evidence>
<reference evidence="3" key="1">
    <citation type="journal article" date="2013" name="Nat. Genet.">
        <title>The duck genome and transcriptome provide insight into an avian influenza virus reservoir species.</title>
        <authorList>
            <person name="Huang Y."/>
            <person name="Li Y."/>
            <person name="Burt D.W."/>
            <person name="Chen H."/>
            <person name="Zhang Y."/>
            <person name="Qian W."/>
            <person name="Kim H."/>
            <person name="Gan S."/>
            <person name="Zhao Y."/>
            <person name="Li J."/>
            <person name="Yi K."/>
            <person name="Feng H."/>
            <person name="Zhu P."/>
            <person name="Li B."/>
            <person name="Liu Q."/>
            <person name="Fairley S."/>
            <person name="Magor K.E."/>
            <person name="Du Z."/>
            <person name="Hu X."/>
            <person name="Goodman L."/>
            <person name="Tafer H."/>
            <person name="Vignal A."/>
            <person name="Lee T."/>
            <person name="Kim K.W."/>
            <person name="Sheng Z."/>
            <person name="An Y."/>
            <person name="Searle S."/>
            <person name="Herrero J."/>
            <person name="Groenen M.A."/>
            <person name="Crooijmans R.P."/>
            <person name="Faraut T."/>
            <person name="Cai Q."/>
            <person name="Webster R.G."/>
            <person name="Aldridge J.R."/>
            <person name="Warren W.C."/>
            <person name="Bartschat S."/>
            <person name="Kehr S."/>
            <person name="Marz M."/>
            <person name="Stadler P.F."/>
            <person name="Smith J."/>
            <person name="Kraus R.H."/>
            <person name="Zhao Y."/>
            <person name="Ren L."/>
            <person name="Fei J."/>
            <person name="Morisson M."/>
            <person name="Kaiser P."/>
            <person name="Griffin D.K."/>
            <person name="Rao M."/>
            <person name="Pitel F."/>
            <person name="Wang J."/>
            <person name="Li N."/>
        </authorList>
    </citation>
    <scope>NUCLEOTIDE SEQUENCE [LARGE SCALE GENOMIC DNA]</scope>
</reference>
<evidence type="ECO:0000313" key="3">
    <source>
        <dbReference type="Proteomes" id="UP000296049"/>
    </source>
</evidence>
<feature type="compositionally biased region" description="Low complexity" evidence="1">
    <location>
        <begin position="86"/>
        <end position="100"/>
    </location>
</feature>
<sequence>MPLLSELYHVSCGESCCSCLRHDYYQLSLQEAKLFGGDLAGHRSLPAAWRQRARAQAPQAPGALGTQPAGPTSPVGTQDPVLLSPGAQKPAAAAEAAGGASWKSHGSGTLGTAVQTPSSTAASSNRATPQPCLSVVQNVGNVQSEIKLLIAQRMPKLIALNFNEERLDFCSSGIAGTFSKRYIYMFGKSSWICVTCYSKTSPAANPEVWGHNNRNSEVSAPERAEASLDGGVSSDKPLPLAFLLEKSQHATIPSAAEEPCHRGYRELSAVKQDEAGARQEGPSSMACPACCGAQAVFLTCGFIKAAGDAGDTSLSPCHLSVSHLRHPTAAPELRWSHSKHRNGAFPISCAGCWAHEPETHDRSSCQANWSDDNGASRTYFHTSHTPPHPTLTHPATNCLVSVFSRKWTLSLQFARKLPDSSCGSPKPPARPTVLLEAVSAKTGKEEKYCGKTLTQIYPGCQQAQKQQETGMGLAARNRAGLPALSSRTAEYRPAWAAGHPEPCVRGHWCLNNPGVRVAPAALSPLPGLWCNWCVAQGVGQPPKSHFFESYCTFGDYDIIAFKAGGTFSTSRSAELFKQVCIAQGVGPDFISQIPRSEPQSDGYMANH</sequence>